<protein>
    <recommendedName>
        <fullName evidence="4">OmpH family outer membrane protein</fullName>
    </recommendedName>
</protein>
<evidence type="ECO:0000256" key="1">
    <source>
        <dbReference type="SAM" id="SignalP"/>
    </source>
</evidence>
<evidence type="ECO:0000313" key="3">
    <source>
        <dbReference type="Proteomes" id="UP001501844"/>
    </source>
</evidence>
<keyword evidence="3" id="KW-1185">Reference proteome</keyword>
<dbReference type="RefSeq" id="WP_345168256.1">
    <property type="nucleotide sequence ID" value="NZ_BAABGX010000003.1"/>
</dbReference>
<feature type="chain" id="PRO_5045785441" description="OmpH family outer membrane protein" evidence="1">
    <location>
        <begin position="26"/>
        <end position="135"/>
    </location>
</feature>
<name>A0ABP8FWE4_9BACT</name>
<accession>A0ABP8FWE4</accession>
<reference evidence="3" key="1">
    <citation type="journal article" date="2019" name="Int. J. Syst. Evol. Microbiol.">
        <title>The Global Catalogue of Microorganisms (GCM) 10K type strain sequencing project: providing services to taxonomists for standard genome sequencing and annotation.</title>
        <authorList>
            <consortium name="The Broad Institute Genomics Platform"/>
            <consortium name="The Broad Institute Genome Sequencing Center for Infectious Disease"/>
            <person name="Wu L."/>
            <person name="Ma J."/>
        </authorList>
    </citation>
    <scope>NUCLEOTIDE SEQUENCE [LARGE SCALE GENOMIC DNA]</scope>
    <source>
        <strain evidence="3">JCM 17917</strain>
    </source>
</reference>
<sequence>MKNFFSTLLVITLLGTSSTVNSVFAQSNPEADKTSAMVSKKMLQVLRLNELEYIKVKELNLARISKMTEALTKYSHDQAGLETKLTEIEREFEANLTEVLKKESFLRYADFKMTPEGDVLALVKNASAGNTTPAK</sequence>
<evidence type="ECO:0000313" key="2">
    <source>
        <dbReference type="EMBL" id="GAA4312431.1"/>
    </source>
</evidence>
<comment type="caution">
    <text evidence="2">The sequence shown here is derived from an EMBL/GenBank/DDBJ whole genome shotgun (WGS) entry which is preliminary data.</text>
</comment>
<evidence type="ECO:0008006" key="4">
    <source>
        <dbReference type="Google" id="ProtNLM"/>
    </source>
</evidence>
<gene>
    <name evidence="2" type="ORF">GCM10023183_31480</name>
</gene>
<feature type="signal peptide" evidence="1">
    <location>
        <begin position="1"/>
        <end position="25"/>
    </location>
</feature>
<keyword evidence="1" id="KW-0732">Signal</keyword>
<dbReference type="Proteomes" id="UP001501844">
    <property type="component" value="Unassembled WGS sequence"/>
</dbReference>
<proteinExistence type="predicted"/>
<dbReference type="EMBL" id="BAABGX010000003">
    <property type="protein sequence ID" value="GAA4312431.1"/>
    <property type="molecule type" value="Genomic_DNA"/>
</dbReference>
<organism evidence="2 3">
    <name type="scientific">Nibribacter koreensis</name>
    <dbReference type="NCBI Taxonomy" id="1084519"/>
    <lineage>
        <taxon>Bacteria</taxon>
        <taxon>Pseudomonadati</taxon>
        <taxon>Bacteroidota</taxon>
        <taxon>Cytophagia</taxon>
        <taxon>Cytophagales</taxon>
        <taxon>Hymenobacteraceae</taxon>
        <taxon>Nibribacter</taxon>
    </lineage>
</organism>